<keyword evidence="3" id="KW-1185">Reference proteome</keyword>
<comment type="caution">
    <text evidence="2">The sequence shown here is derived from an EMBL/GenBank/DDBJ whole genome shotgun (WGS) entry which is preliminary data.</text>
</comment>
<gene>
    <name evidence="2" type="ORF">VPR01S_09_00270</name>
</gene>
<dbReference type="eggNOG" id="ENOG503372C">
    <property type="taxonomic scope" value="Bacteria"/>
</dbReference>
<feature type="signal peptide" evidence="1">
    <location>
        <begin position="1"/>
        <end position="24"/>
    </location>
</feature>
<evidence type="ECO:0000313" key="2">
    <source>
        <dbReference type="EMBL" id="GAD67653.1"/>
    </source>
</evidence>
<reference evidence="2 3" key="1">
    <citation type="submission" date="2013-09" db="EMBL/GenBank/DDBJ databases">
        <title>Whole genome shotgun sequence of Vibrio proteolyticus NBRC 13287.</title>
        <authorList>
            <person name="Isaki S."/>
            <person name="Hosoyama A."/>
            <person name="Numata M."/>
            <person name="Hashimoto M."/>
            <person name="Hosoyama Y."/>
            <person name="Tsuchikane K."/>
            <person name="Noguchi M."/>
            <person name="Hirakata S."/>
            <person name="Ichikawa N."/>
            <person name="Ohji S."/>
            <person name="Yamazoe A."/>
            <person name="Fujita N."/>
        </authorList>
    </citation>
    <scope>NUCLEOTIDE SEQUENCE [LARGE SCALE GENOMIC DNA]</scope>
    <source>
        <strain evidence="2 3">NBRC 13287</strain>
    </source>
</reference>
<keyword evidence="1" id="KW-0732">Signal</keyword>
<proteinExistence type="predicted"/>
<accession>U3BM17</accession>
<dbReference type="AlphaFoldDB" id="U3BM17"/>
<dbReference type="STRING" id="1219065.VPR01S_09_00270"/>
<evidence type="ECO:0000256" key="1">
    <source>
        <dbReference type="SAM" id="SignalP"/>
    </source>
</evidence>
<dbReference type="PROSITE" id="PS51257">
    <property type="entry name" value="PROKAR_LIPOPROTEIN"/>
    <property type="match status" value="1"/>
</dbReference>
<sequence>MKTIIILSAVAILAGCASSTADLAQQGNWHQIGYQDGVKGAEQRNYKELSKYGAANQADYNLGYSEGLEEYCNPNFAYQIGLSGQYYSGVCEGTKSAQKFRMEWQRGWNDYSTNNSDY</sequence>
<evidence type="ECO:0000313" key="3">
    <source>
        <dbReference type="Proteomes" id="UP000016570"/>
    </source>
</evidence>
<dbReference type="Proteomes" id="UP000016570">
    <property type="component" value="Unassembled WGS sequence"/>
</dbReference>
<evidence type="ECO:0008006" key="4">
    <source>
        <dbReference type="Google" id="ProtNLM"/>
    </source>
</evidence>
<dbReference type="Pfam" id="PF10973">
    <property type="entry name" value="DUF2799"/>
    <property type="match status" value="1"/>
</dbReference>
<feature type="chain" id="PRO_5004640534" description="Lipoprotein" evidence="1">
    <location>
        <begin position="25"/>
        <end position="118"/>
    </location>
</feature>
<organism evidence="2 3">
    <name type="scientific">Vibrio proteolyticus NBRC 13287</name>
    <dbReference type="NCBI Taxonomy" id="1219065"/>
    <lineage>
        <taxon>Bacteria</taxon>
        <taxon>Pseudomonadati</taxon>
        <taxon>Pseudomonadota</taxon>
        <taxon>Gammaproteobacteria</taxon>
        <taxon>Vibrionales</taxon>
        <taxon>Vibrionaceae</taxon>
        <taxon>Vibrio</taxon>
    </lineage>
</organism>
<name>U3BM17_VIBPR</name>
<protein>
    <recommendedName>
        <fullName evidence="4">Lipoprotein</fullName>
    </recommendedName>
</protein>
<dbReference type="EMBL" id="BATJ01000009">
    <property type="protein sequence ID" value="GAD67653.1"/>
    <property type="molecule type" value="Genomic_DNA"/>
</dbReference>
<dbReference type="InterPro" id="IPR021242">
    <property type="entry name" value="DUF2799"/>
</dbReference>
<dbReference type="RefSeq" id="WP_021705624.1">
    <property type="nucleotide sequence ID" value="NZ_BATJ01000009.1"/>
</dbReference>